<comment type="caution">
    <text evidence="2">The sequence shown here is derived from an EMBL/GenBank/DDBJ whole genome shotgun (WGS) entry which is preliminary data.</text>
</comment>
<keyword evidence="1" id="KW-1133">Transmembrane helix</keyword>
<dbReference type="RefSeq" id="WP_067911206.1">
    <property type="nucleotide sequence ID" value="NZ_BSRZ01000006.1"/>
</dbReference>
<gene>
    <name evidence="2" type="ORF">Arub01_29300</name>
</gene>
<feature type="transmembrane region" description="Helical" evidence="1">
    <location>
        <begin position="55"/>
        <end position="72"/>
    </location>
</feature>
<name>A0A9W6PXB3_9ACTN</name>
<reference evidence="2" key="1">
    <citation type="submission" date="2023-02" db="EMBL/GenBank/DDBJ databases">
        <title>Actinomadura rubrobrunea NBRC 14622.</title>
        <authorList>
            <person name="Ichikawa N."/>
            <person name="Sato H."/>
            <person name="Tonouchi N."/>
        </authorList>
    </citation>
    <scope>NUCLEOTIDE SEQUENCE</scope>
    <source>
        <strain evidence="2">NBRC 14622</strain>
    </source>
</reference>
<evidence type="ECO:0000313" key="2">
    <source>
        <dbReference type="EMBL" id="GLW64686.1"/>
    </source>
</evidence>
<dbReference type="Proteomes" id="UP001165124">
    <property type="component" value="Unassembled WGS sequence"/>
</dbReference>
<protein>
    <submittedName>
        <fullName evidence="2">Uncharacterized protein</fullName>
    </submittedName>
</protein>
<evidence type="ECO:0000256" key="1">
    <source>
        <dbReference type="SAM" id="Phobius"/>
    </source>
</evidence>
<evidence type="ECO:0000313" key="3">
    <source>
        <dbReference type="Proteomes" id="UP001165124"/>
    </source>
</evidence>
<organism evidence="2 3">
    <name type="scientific">Actinomadura rubrobrunea</name>
    <dbReference type="NCBI Taxonomy" id="115335"/>
    <lineage>
        <taxon>Bacteria</taxon>
        <taxon>Bacillati</taxon>
        <taxon>Actinomycetota</taxon>
        <taxon>Actinomycetes</taxon>
        <taxon>Streptosporangiales</taxon>
        <taxon>Thermomonosporaceae</taxon>
        <taxon>Actinomadura</taxon>
    </lineage>
</organism>
<proteinExistence type="predicted"/>
<sequence>MGADDDFALWEQELRCGQGADAAETRGNQRGMFVMAALTSLGCTAMILIGQTPLGVAGLLVVGLIMLLWRTGW</sequence>
<keyword evidence="1" id="KW-0812">Transmembrane</keyword>
<keyword evidence="3" id="KW-1185">Reference proteome</keyword>
<dbReference type="EMBL" id="BSRZ01000006">
    <property type="protein sequence ID" value="GLW64686.1"/>
    <property type="molecule type" value="Genomic_DNA"/>
</dbReference>
<dbReference type="AlphaFoldDB" id="A0A9W6PXB3"/>
<keyword evidence="1" id="KW-0472">Membrane</keyword>
<accession>A0A9W6PXB3</accession>